<evidence type="ECO:0000313" key="6">
    <source>
        <dbReference type="Proteomes" id="UP001165092"/>
    </source>
</evidence>
<comment type="caution">
    <text evidence="5">The sequence shown here is derived from an EMBL/GenBank/DDBJ whole genome shotgun (WGS) entry which is preliminary data.</text>
</comment>
<dbReference type="Gene3D" id="3.40.190.10">
    <property type="entry name" value="Periplasmic binding protein-like II"/>
    <property type="match status" value="2"/>
</dbReference>
<dbReference type="InterPro" id="IPR006059">
    <property type="entry name" value="SBP"/>
</dbReference>
<dbReference type="SUPFAM" id="SSF53850">
    <property type="entry name" value="Periplasmic binding protein-like II"/>
    <property type="match status" value="1"/>
</dbReference>
<feature type="signal peptide" evidence="4">
    <location>
        <begin position="1"/>
        <end position="24"/>
    </location>
</feature>
<feature type="chain" id="PRO_5040819422" description="Extracellular solute-binding protein" evidence="4">
    <location>
        <begin position="25"/>
        <end position="432"/>
    </location>
</feature>
<reference evidence="5" key="1">
    <citation type="submission" date="2023-02" db="EMBL/GenBank/DDBJ databases">
        <title>Nocardiopsis ansamitocini NBRC 112285.</title>
        <authorList>
            <person name="Ichikawa N."/>
            <person name="Sato H."/>
            <person name="Tonouchi N."/>
        </authorList>
    </citation>
    <scope>NUCLEOTIDE SEQUENCE</scope>
    <source>
        <strain evidence="5">NBRC 112285</strain>
    </source>
</reference>
<organism evidence="5 6">
    <name type="scientific">Nocardiopsis ansamitocini</name>
    <dbReference type="NCBI Taxonomy" id="1670832"/>
    <lineage>
        <taxon>Bacteria</taxon>
        <taxon>Bacillati</taxon>
        <taxon>Actinomycetota</taxon>
        <taxon>Actinomycetes</taxon>
        <taxon>Streptosporangiales</taxon>
        <taxon>Nocardiopsidaceae</taxon>
        <taxon>Nocardiopsis</taxon>
    </lineage>
</organism>
<dbReference type="PANTHER" id="PTHR30061:SF50">
    <property type="entry name" value="MALTOSE_MALTODEXTRIN-BINDING PERIPLASMIC PROTEIN"/>
    <property type="match status" value="1"/>
</dbReference>
<dbReference type="Proteomes" id="UP001165092">
    <property type="component" value="Unassembled WGS sequence"/>
</dbReference>
<proteinExistence type="inferred from homology"/>
<evidence type="ECO:0000256" key="1">
    <source>
        <dbReference type="ARBA" id="ARBA00008520"/>
    </source>
</evidence>
<name>A0A9W6UHJ0_9ACTN</name>
<dbReference type="GO" id="GO:0015768">
    <property type="term" value="P:maltose transport"/>
    <property type="evidence" value="ECO:0007669"/>
    <property type="project" value="TreeGrafter"/>
</dbReference>
<protein>
    <recommendedName>
        <fullName evidence="7">Extracellular solute-binding protein</fullName>
    </recommendedName>
</protein>
<dbReference type="Pfam" id="PF01547">
    <property type="entry name" value="SBP_bac_1"/>
    <property type="match status" value="1"/>
</dbReference>
<evidence type="ECO:0000313" key="5">
    <source>
        <dbReference type="EMBL" id="GLU46413.1"/>
    </source>
</evidence>
<dbReference type="PROSITE" id="PS51257">
    <property type="entry name" value="PROKAR_LIPOPROTEIN"/>
    <property type="match status" value="1"/>
</dbReference>
<dbReference type="GO" id="GO:0055052">
    <property type="term" value="C:ATP-binding cassette (ABC) transporter complex, substrate-binding subunit-containing"/>
    <property type="evidence" value="ECO:0007669"/>
    <property type="project" value="TreeGrafter"/>
</dbReference>
<dbReference type="GO" id="GO:1901982">
    <property type="term" value="F:maltose binding"/>
    <property type="evidence" value="ECO:0007669"/>
    <property type="project" value="TreeGrafter"/>
</dbReference>
<evidence type="ECO:0000256" key="2">
    <source>
        <dbReference type="ARBA" id="ARBA00022448"/>
    </source>
</evidence>
<dbReference type="RefSeq" id="WP_285757265.1">
    <property type="nucleotide sequence ID" value="NZ_BSQG01000001.1"/>
</dbReference>
<gene>
    <name evidence="5" type="ORF">Nans01_07640</name>
</gene>
<keyword evidence="6" id="KW-1185">Reference proteome</keyword>
<dbReference type="GO" id="GO:0042956">
    <property type="term" value="P:maltodextrin transmembrane transport"/>
    <property type="evidence" value="ECO:0007669"/>
    <property type="project" value="TreeGrafter"/>
</dbReference>
<dbReference type="AlphaFoldDB" id="A0A9W6UHJ0"/>
<dbReference type="PANTHER" id="PTHR30061">
    <property type="entry name" value="MALTOSE-BINDING PERIPLASMIC PROTEIN"/>
    <property type="match status" value="1"/>
</dbReference>
<sequence length="432" mass="46057">MKKFAFAKVAATSSLLLLASACGGGGGESTGDGEVPAELTVWIMGDSQPNIVEYFDEAEGAWQESYPDSGINVEFIAWPDVQTTLTNALAGGDSPDVIEIGNDQGANWASQGALVDITEAVDGWDEAADLDQNALEFAAYDGATYGIPWYSGVRTLYYRSDWLRDLGVEAPTTWDELTDVAEKINKEHDVPGFCAPTDFTNGIASFIWGNGGEIAVQNGDQWEAKLTDPAAKEAIEFYAGLSADDTVSPSSALGANENDGCLNDMANGNLGMYIDGSWARGAWEGVAEDPAVLDNIDTTVLPGADGPAPAFAGGSNLSVWSTTENPEAATELLQLLAGKEWGDKFAETAGFFPAYPELLTQDKYTSDPLKKAGAEQMQSTQFFPATPNWNSADQDQKILPKVVLEIAQGGDVDDVLAKYNEQLQETLNKPVE</sequence>
<keyword evidence="2" id="KW-0813">Transport</keyword>
<evidence type="ECO:0008006" key="7">
    <source>
        <dbReference type="Google" id="ProtNLM"/>
    </source>
</evidence>
<comment type="similarity">
    <text evidence="1">Belongs to the bacterial solute-binding protein 1 family.</text>
</comment>
<accession>A0A9W6UHJ0</accession>
<evidence type="ECO:0000256" key="3">
    <source>
        <dbReference type="ARBA" id="ARBA00022729"/>
    </source>
</evidence>
<keyword evidence="3 4" id="KW-0732">Signal</keyword>
<dbReference type="EMBL" id="BSQG01000001">
    <property type="protein sequence ID" value="GLU46413.1"/>
    <property type="molecule type" value="Genomic_DNA"/>
</dbReference>
<evidence type="ECO:0000256" key="4">
    <source>
        <dbReference type="SAM" id="SignalP"/>
    </source>
</evidence>